<feature type="region of interest" description="Disordered" evidence="1">
    <location>
        <begin position="1"/>
        <end position="81"/>
    </location>
</feature>
<feature type="compositionally biased region" description="Basic and acidic residues" evidence="1">
    <location>
        <begin position="181"/>
        <end position="197"/>
    </location>
</feature>
<comment type="caution">
    <text evidence="2">The sequence shown here is derived from an EMBL/GenBank/DDBJ whole genome shotgun (WGS) entry which is preliminary data.</text>
</comment>
<evidence type="ECO:0000256" key="1">
    <source>
        <dbReference type="SAM" id="MobiDB-lite"/>
    </source>
</evidence>
<proteinExistence type="predicted"/>
<dbReference type="Pfam" id="PF15370">
    <property type="entry name" value="NOPCHAP1"/>
    <property type="match status" value="1"/>
</dbReference>
<reference evidence="2" key="1">
    <citation type="journal article" date="2023" name="IMA Fungus">
        <title>Comparative genomic study of the Penicillium genus elucidates a diverse pangenome and 15 lateral gene transfer events.</title>
        <authorList>
            <person name="Petersen C."/>
            <person name="Sorensen T."/>
            <person name="Nielsen M.R."/>
            <person name="Sondergaard T.E."/>
            <person name="Sorensen J.L."/>
            <person name="Fitzpatrick D.A."/>
            <person name="Frisvad J.C."/>
            <person name="Nielsen K.L."/>
        </authorList>
    </citation>
    <scope>NUCLEOTIDE SEQUENCE</scope>
    <source>
        <strain evidence="2">IBT 17514</strain>
    </source>
</reference>
<feature type="compositionally biased region" description="Acidic residues" evidence="1">
    <location>
        <begin position="39"/>
        <end position="49"/>
    </location>
</feature>
<feature type="compositionally biased region" description="Polar residues" evidence="1">
    <location>
        <begin position="1"/>
        <end position="10"/>
    </location>
</feature>
<accession>A0AAD6HMY9</accession>
<feature type="compositionally biased region" description="Low complexity" evidence="1">
    <location>
        <begin position="28"/>
        <end position="38"/>
    </location>
</feature>
<keyword evidence="3" id="KW-1185">Reference proteome</keyword>
<evidence type="ECO:0000313" key="3">
    <source>
        <dbReference type="Proteomes" id="UP001215712"/>
    </source>
</evidence>
<feature type="compositionally biased region" description="Acidic residues" evidence="1">
    <location>
        <begin position="150"/>
        <end position="161"/>
    </location>
</feature>
<name>A0AAD6HMY9_9EURO</name>
<dbReference type="Proteomes" id="UP001215712">
    <property type="component" value="Unassembled WGS sequence"/>
</dbReference>
<dbReference type="PANTHER" id="PTHR38489:SF1">
    <property type="entry name" value="HISTONE CHAPERONE DOMAIN-CONTAINING PROTEIN"/>
    <property type="match status" value="1"/>
</dbReference>
<feature type="region of interest" description="Disordered" evidence="1">
    <location>
        <begin position="139"/>
        <end position="197"/>
    </location>
</feature>
<reference evidence="2" key="2">
    <citation type="submission" date="2023-01" db="EMBL/GenBank/DDBJ databases">
        <authorList>
            <person name="Petersen C."/>
        </authorList>
    </citation>
    <scope>NUCLEOTIDE SEQUENCE</scope>
    <source>
        <strain evidence="2">IBT 17514</strain>
    </source>
</reference>
<feature type="compositionally biased region" description="Polar residues" evidence="1">
    <location>
        <begin position="58"/>
        <end position="68"/>
    </location>
</feature>
<dbReference type="EMBL" id="JAQJAN010000006">
    <property type="protein sequence ID" value="KAJ5727788.1"/>
    <property type="molecule type" value="Genomic_DNA"/>
</dbReference>
<sequence length="197" mass="20927">MSPTTTSTTLPIRGSAPASAPNEEDSDYTSSSGSSCDSSSEDDSSDDENESIHHENKTTSSTASSSIPHVQGRLKPRIRKMEGNSELLARLSAFLPKMKSANEDLEKQIAEGKGKDVVLDEVDDGKDYIEMNLGLGVLEEKRGDNGDSSGSDEDGEGMDGIESDKRGDMADDSDILGKLMGGKDLDADKPSIEDLGH</sequence>
<organism evidence="2 3">
    <name type="scientific">Penicillium malachiteum</name>
    <dbReference type="NCBI Taxonomy" id="1324776"/>
    <lineage>
        <taxon>Eukaryota</taxon>
        <taxon>Fungi</taxon>
        <taxon>Dikarya</taxon>
        <taxon>Ascomycota</taxon>
        <taxon>Pezizomycotina</taxon>
        <taxon>Eurotiomycetes</taxon>
        <taxon>Eurotiomycetidae</taxon>
        <taxon>Eurotiales</taxon>
        <taxon>Aspergillaceae</taxon>
        <taxon>Penicillium</taxon>
    </lineage>
</organism>
<gene>
    <name evidence="2" type="ORF">N7493_005608</name>
</gene>
<dbReference type="AlphaFoldDB" id="A0AAD6HMY9"/>
<dbReference type="InterPro" id="IPR027921">
    <property type="entry name" value="NOPCHAP1"/>
</dbReference>
<evidence type="ECO:0000313" key="2">
    <source>
        <dbReference type="EMBL" id="KAJ5727788.1"/>
    </source>
</evidence>
<dbReference type="PANTHER" id="PTHR38489">
    <property type="entry name" value="HISTONE CHAPERONE DOMAIN-CONTAINING PROTEIN"/>
    <property type="match status" value="1"/>
</dbReference>
<dbReference type="GO" id="GO:0000492">
    <property type="term" value="P:box C/D snoRNP assembly"/>
    <property type="evidence" value="ECO:0007669"/>
    <property type="project" value="InterPro"/>
</dbReference>
<protein>
    <submittedName>
        <fullName evidence="2">Uncharacterized protein</fullName>
    </submittedName>
</protein>